<dbReference type="InterPro" id="IPR029058">
    <property type="entry name" value="AB_hydrolase_fold"/>
</dbReference>
<dbReference type="STRING" id="1569628.A0A316UWY2"/>
<feature type="region of interest" description="Disordered" evidence="1">
    <location>
        <begin position="1"/>
        <end position="59"/>
    </location>
</feature>
<dbReference type="Proteomes" id="UP000245884">
    <property type="component" value="Unassembled WGS sequence"/>
</dbReference>
<organism evidence="2 3">
    <name type="scientific">Jaminaea rosea</name>
    <dbReference type="NCBI Taxonomy" id="1569628"/>
    <lineage>
        <taxon>Eukaryota</taxon>
        <taxon>Fungi</taxon>
        <taxon>Dikarya</taxon>
        <taxon>Basidiomycota</taxon>
        <taxon>Ustilaginomycotina</taxon>
        <taxon>Exobasidiomycetes</taxon>
        <taxon>Microstromatales</taxon>
        <taxon>Microstromatales incertae sedis</taxon>
        <taxon>Jaminaea</taxon>
    </lineage>
</organism>
<dbReference type="PANTHER" id="PTHR47381:SF3">
    <property type="entry name" value="ALPHA_BETA-HYDROLASES SUPERFAMILY PROTEIN"/>
    <property type="match status" value="1"/>
</dbReference>
<feature type="compositionally biased region" description="Low complexity" evidence="1">
    <location>
        <begin position="13"/>
        <end position="59"/>
    </location>
</feature>
<dbReference type="SUPFAM" id="SSF53474">
    <property type="entry name" value="alpha/beta-Hydrolases"/>
    <property type="match status" value="1"/>
</dbReference>
<accession>A0A316UWY2</accession>
<dbReference type="AlphaFoldDB" id="A0A316UWY2"/>
<dbReference type="RefSeq" id="XP_025363910.1">
    <property type="nucleotide sequence ID" value="XM_025505378.1"/>
</dbReference>
<sequence length="357" mass="38280">MPSFLGIGKKKGQSSSSTASPAYQGSPHSQSNSQASNSHAATAAPAAPSSSSSSSSPSQTHFDIAGLPIIVYGLSELTLSTSSSTAPRPPDVCVSFHLHGRGGDAKNEDHICRGIYQRATSNVAASSTSQPARELLVVTFDARNHGHRTTNSLGQKGWGVGNKQHALDLYGMILGNAADVSFLIDLLPAYLFPHDDRRVSAWCVMGKSLGGHAVWHVLKDEPRVTVGVNMIGCPDYGRLLEYRTKQAFLSNGPPHVPRSLKALIQARDPAKSPFDRWGKENPYWGKRILSLSGADDKLVHASFSKPFLSRLMVAEPHGAGGVQEGLEVRFIEGVGHEVTPAMVEEAGRWIGQWGMRV</sequence>
<evidence type="ECO:0000313" key="2">
    <source>
        <dbReference type="EMBL" id="PWN29298.1"/>
    </source>
</evidence>
<dbReference type="Gene3D" id="3.40.50.1820">
    <property type="entry name" value="alpha/beta hydrolase"/>
    <property type="match status" value="1"/>
</dbReference>
<evidence type="ECO:0000313" key="3">
    <source>
        <dbReference type="Proteomes" id="UP000245884"/>
    </source>
</evidence>
<protein>
    <recommendedName>
        <fullName evidence="4">Alpha/beta-hydrolase</fullName>
    </recommendedName>
</protein>
<dbReference type="OrthoDB" id="2152248at2759"/>
<dbReference type="GeneID" id="37027201"/>
<dbReference type="EMBL" id="KZ819663">
    <property type="protein sequence ID" value="PWN29298.1"/>
    <property type="molecule type" value="Genomic_DNA"/>
</dbReference>
<keyword evidence="3" id="KW-1185">Reference proteome</keyword>
<name>A0A316UWY2_9BASI</name>
<dbReference type="PANTHER" id="PTHR47381">
    <property type="entry name" value="ALPHA/BETA-HYDROLASES SUPERFAMILY PROTEIN"/>
    <property type="match status" value="1"/>
</dbReference>
<reference evidence="2 3" key="1">
    <citation type="journal article" date="2018" name="Mol. Biol. Evol.">
        <title>Broad Genomic Sampling Reveals a Smut Pathogenic Ancestry of the Fungal Clade Ustilaginomycotina.</title>
        <authorList>
            <person name="Kijpornyongpan T."/>
            <person name="Mondo S.J."/>
            <person name="Barry K."/>
            <person name="Sandor L."/>
            <person name="Lee J."/>
            <person name="Lipzen A."/>
            <person name="Pangilinan J."/>
            <person name="LaButti K."/>
            <person name="Hainaut M."/>
            <person name="Henrissat B."/>
            <person name="Grigoriev I.V."/>
            <person name="Spatafora J.W."/>
            <person name="Aime M.C."/>
        </authorList>
    </citation>
    <scope>NUCLEOTIDE SEQUENCE [LARGE SCALE GENOMIC DNA]</scope>
    <source>
        <strain evidence="2 3">MCA 5214</strain>
    </source>
</reference>
<gene>
    <name evidence="2" type="ORF">BDZ90DRAFT_230191</name>
</gene>
<evidence type="ECO:0008006" key="4">
    <source>
        <dbReference type="Google" id="ProtNLM"/>
    </source>
</evidence>
<proteinExistence type="predicted"/>
<evidence type="ECO:0000256" key="1">
    <source>
        <dbReference type="SAM" id="MobiDB-lite"/>
    </source>
</evidence>